<keyword evidence="3" id="KW-1185">Reference proteome</keyword>
<protein>
    <recommendedName>
        <fullName evidence="4">F-box domain-containing protein</fullName>
    </recommendedName>
</protein>
<evidence type="ECO:0000313" key="2">
    <source>
        <dbReference type="EMBL" id="KAL0065942.1"/>
    </source>
</evidence>
<sequence length="594" mass="68671">MDIITLNRNLHEPIQNRSLKMDEKTADNPAIHKMPVEIMVHILNYMIGEDNRDTFGSRTTRKDEPIPWSVVGWVSRICRRWRDIILSKPDFWAFISLYVDFNDTYDRRAVNRLKQHLSRSGNALLNVEFIFEQWGPPFDQHKMPIFKAFLQPVLTEAHRWRHLRFKGWNFSDDFTKYILQPLKNQLSSLESFELIVRRMDDWDLLVAFRDALGPSNTCFQTLHLHTEDARLLHLDSLAQFPGRFSPGSIRYLYLDNPLHASLAFIFLCPNLVTAHFVIPSLGCRHHWVNLPRRGPQFTEVAANAPCRLPYLTELTVEVTYMSATRADYSYEDVACIFASIEAPGLASLTLLSDSKRLQDPIDLGALDGREAFTSSLYTMLSKSEGGLDRLRISDVPIRDDELIALLGRLPGLKCLEVKEIDRVKISETKSNSGGYLDSDCDEDNPEGRDADDENDGPERPKPKPNTIFTTKLLSWLTWSAERTHLPQLRAIRLTFRDFKNLQASFEGMLESRLVPPDHLPTHHSPHKRFLDSARLKFTQEGYGKYDWSQMKGLQAKGLAIWVLFQWIIDEDDPYDEEEEDKYHDPDERVLVQLS</sequence>
<comment type="caution">
    <text evidence="2">The sequence shown here is derived from an EMBL/GenBank/DDBJ whole genome shotgun (WGS) entry which is preliminary data.</text>
</comment>
<dbReference type="EMBL" id="JBBXMP010000041">
    <property type="protein sequence ID" value="KAL0065942.1"/>
    <property type="molecule type" value="Genomic_DNA"/>
</dbReference>
<reference evidence="2 3" key="1">
    <citation type="submission" date="2024-05" db="EMBL/GenBank/DDBJ databases">
        <title>A draft genome resource for the thread blight pathogen Marasmius tenuissimus strain MS-2.</title>
        <authorList>
            <person name="Yulfo-Soto G.E."/>
            <person name="Baruah I.K."/>
            <person name="Amoako-Attah I."/>
            <person name="Bukari Y."/>
            <person name="Meinhardt L.W."/>
            <person name="Bailey B.A."/>
            <person name="Cohen S.P."/>
        </authorList>
    </citation>
    <scope>NUCLEOTIDE SEQUENCE [LARGE SCALE GENOMIC DNA]</scope>
    <source>
        <strain evidence="2 3">MS-2</strain>
    </source>
</reference>
<evidence type="ECO:0008006" key="4">
    <source>
        <dbReference type="Google" id="ProtNLM"/>
    </source>
</evidence>
<accession>A0ABR2ZW83</accession>
<dbReference type="Proteomes" id="UP001437256">
    <property type="component" value="Unassembled WGS sequence"/>
</dbReference>
<feature type="region of interest" description="Disordered" evidence="1">
    <location>
        <begin position="431"/>
        <end position="466"/>
    </location>
</feature>
<feature type="compositionally biased region" description="Acidic residues" evidence="1">
    <location>
        <begin position="438"/>
        <end position="455"/>
    </location>
</feature>
<name>A0ABR2ZW83_9AGAR</name>
<gene>
    <name evidence="2" type="ORF">AAF712_007069</name>
</gene>
<proteinExistence type="predicted"/>
<evidence type="ECO:0000313" key="3">
    <source>
        <dbReference type="Proteomes" id="UP001437256"/>
    </source>
</evidence>
<organism evidence="2 3">
    <name type="scientific">Marasmius tenuissimus</name>
    <dbReference type="NCBI Taxonomy" id="585030"/>
    <lineage>
        <taxon>Eukaryota</taxon>
        <taxon>Fungi</taxon>
        <taxon>Dikarya</taxon>
        <taxon>Basidiomycota</taxon>
        <taxon>Agaricomycotina</taxon>
        <taxon>Agaricomycetes</taxon>
        <taxon>Agaricomycetidae</taxon>
        <taxon>Agaricales</taxon>
        <taxon>Marasmiineae</taxon>
        <taxon>Marasmiaceae</taxon>
        <taxon>Marasmius</taxon>
    </lineage>
</organism>
<evidence type="ECO:0000256" key="1">
    <source>
        <dbReference type="SAM" id="MobiDB-lite"/>
    </source>
</evidence>